<evidence type="ECO:0000256" key="6">
    <source>
        <dbReference type="RuleBase" id="RU004057"/>
    </source>
</evidence>
<evidence type="ECO:0000313" key="10">
    <source>
        <dbReference type="Proteomes" id="UP000070529"/>
    </source>
</evidence>
<dbReference type="EMBL" id="LNTY01000030">
    <property type="protein sequence ID" value="KXF82083.1"/>
    <property type="molecule type" value="Genomic_DNA"/>
</dbReference>
<comment type="similarity">
    <text evidence="6">Belongs to the exbB/tolQ family.</text>
</comment>
<dbReference type="PANTHER" id="PTHR30625:SF18">
    <property type="entry name" value="TONB2 ENERGY TRANSDUCTION SYSTEM INNER MEMBRANE COMPONENT EXBB"/>
    <property type="match status" value="1"/>
</dbReference>
<reference evidence="9 10" key="1">
    <citation type="submission" date="2015-11" db="EMBL/GenBank/DDBJ databases">
        <title>Genomic Taxonomy of the Vibrionaceae.</title>
        <authorList>
            <person name="Gomez-Gil B."/>
            <person name="Enciso-Ibarra J."/>
        </authorList>
    </citation>
    <scope>NUCLEOTIDE SEQUENCE [LARGE SCALE GENOMIC DNA]</scope>
    <source>
        <strain evidence="9 10">CAIM 912</strain>
    </source>
</reference>
<keyword evidence="6" id="KW-0653">Protein transport</keyword>
<evidence type="ECO:0000256" key="2">
    <source>
        <dbReference type="ARBA" id="ARBA00022475"/>
    </source>
</evidence>
<keyword evidence="3 7" id="KW-0812">Transmembrane</keyword>
<dbReference type="OrthoDB" id="4045at2"/>
<gene>
    <name evidence="9" type="ORF">ATN88_20000</name>
</gene>
<dbReference type="STRING" id="294935.ATN88_20000"/>
<keyword evidence="4 7" id="KW-1133">Transmembrane helix</keyword>
<dbReference type="RefSeq" id="WP_067414849.1">
    <property type="nucleotide sequence ID" value="NZ_LNTY01000030.1"/>
</dbReference>
<feature type="transmembrane region" description="Helical" evidence="7">
    <location>
        <begin position="101"/>
        <end position="122"/>
    </location>
</feature>
<dbReference type="Proteomes" id="UP000070529">
    <property type="component" value="Unassembled WGS sequence"/>
</dbReference>
<protein>
    <recommendedName>
        <fullName evidence="8">MotA/TolQ/ExbB proton channel domain-containing protein</fullName>
    </recommendedName>
</protein>
<feature type="transmembrane region" description="Helical" evidence="7">
    <location>
        <begin position="29"/>
        <end position="53"/>
    </location>
</feature>
<evidence type="ECO:0000256" key="5">
    <source>
        <dbReference type="ARBA" id="ARBA00023136"/>
    </source>
</evidence>
<proteinExistence type="inferred from homology"/>
<dbReference type="GO" id="GO:0017038">
    <property type="term" value="P:protein import"/>
    <property type="evidence" value="ECO:0007669"/>
    <property type="project" value="TreeGrafter"/>
</dbReference>
<evidence type="ECO:0000256" key="1">
    <source>
        <dbReference type="ARBA" id="ARBA00004651"/>
    </source>
</evidence>
<feature type="transmembrane region" description="Helical" evidence="7">
    <location>
        <begin position="134"/>
        <end position="160"/>
    </location>
</feature>
<comment type="caution">
    <text evidence="9">The sequence shown here is derived from an EMBL/GenBank/DDBJ whole genome shotgun (WGS) entry which is preliminary data.</text>
</comment>
<name>A0A135I9F5_9GAMM</name>
<accession>A0A135I9F5</accession>
<evidence type="ECO:0000313" key="9">
    <source>
        <dbReference type="EMBL" id="KXF82083.1"/>
    </source>
</evidence>
<keyword evidence="5 7" id="KW-0472">Membrane</keyword>
<sequence length="183" mass="20011">MTEISYLEASQPLFWLPSLEAFMTQGGPVLWVLLVVAALSWILVIERVLYLLVSYPRAKQAWVARWDARKDHASWASKALRDGWLFEAHLQLFSNLNFIKGLVAICPMLGLMGTVTGMISVFDVMATAGSNEPRAMAAGISMATLPTLAGMVIALAGLFAHARLTKACERCEASLAKAMRIRG</sequence>
<feature type="domain" description="MotA/TolQ/ExbB proton channel" evidence="8">
    <location>
        <begin position="89"/>
        <end position="174"/>
    </location>
</feature>
<keyword evidence="10" id="KW-1185">Reference proteome</keyword>
<keyword evidence="6" id="KW-0813">Transport</keyword>
<dbReference type="AlphaFoldDB" id="A0A135I9F5"/>
<evidence type="ECO:0000259" key="8">
    <source>
        <dbReference type="Pfam" id="PF01618"/>
    </source>
</evidence>
<dbReference type="InterPro" id="IPR002898">
    <property type="entry name" value="MotA_ExbB_proton_chnl"/>
</dbReference>
<evidence type="ECO:0000256" key="7">
    <source>
        <dbReference type="SAM" id="Phobius"/>
    </source>
</evidence>
<keyword evidence="2" id="KW-1003">Cell membrane</keyword>
<dbReference type="PANTHER" id="PTHR30625">
    <property type="entry name" value="PROTEIN TOLQ"/>
    <property type="match status" value="1"/>
</dbReference>
<organism evidence="9 10">
    <name type="scientific">Enterovibrio coralii</name>
    <dbReference type="NCBI Taxonomy" id="294935"/>
    <lineage>
        <taxon>Bacteria</taxon>
        <taxon>Pseudomonadati</taxon>
        <taxon>Pseudomonadota</taxon>
        <taxon>Gammaproteobacteria</taxon>
        <taxon>Vibrionales</taxon>
        <taxon>Vibrionaceae</taxon>
        <taxon>Enterovibrio</taxon>
    </lineage>
</organism>
<dbReference type="Pfam" id="PF01618">
    <property type="entry name" value="MotA_ExbB"/>
    <property type="match status" value="1"/>
</dbReference>
<comment type="subcellular location">
    <subcellularLocation>
        <location evidence="1">Cell membrane</location>
        <topology evidence="1">Multi-pass membrane protein</topology>
    </subcellularLocation>
    <subcellularLocation>
        <location evidence="6">Membrane</location>
        <topology evidence="6">Multi-pass membrane protein</topology>
    </subcellularLocation>
</comment>
<dbReference type="GO" id="GO:0005886">
    <property type="term" value="C:plasma membrane"/>
    <property type="evidence" value="ECO:0007669"/>
    <property type="project" value="UniProtKB-SubCell"/>
</dbReference>
<dbReference type="InterPro" id="IPR050790">
    <property type="entry name" value="ExbB/TolQ_transport"/>
</dbReference>
<evidence type="ECO:0000256" key="4">
    <source>
        <dbReference type="ARBA" id="ARBA00022989"/>
    </source>
</evidence>
<evidence type="ECO:0000256" key="3">
    <source>
        <dbReference type="ARBA" id="ARBA00022692"/>
    </source>
</evidence>